<evidence type="ECO:0000313" key="1">
    <source>
        <dbReference type="EMBL" id="KAH6923090.1"/>
    </source>
</evidence>
<dbReference type="EMBL" id="CM023489">
    <property type="protein sequence ID" value="KAH6923090.1"/>
    <property type="molecule type" value="Genomic_DNA"/>
</dbReference>
<accession>A0ACB7RLK7</accession>
<name>A0ACB7RLK7_HYAAI</name>
<sequence length="160" mass="18125">MVALSSDYMVPREPTEDSVQEQLQSEIISLRRKLTEERKRNHELQEIVVRGMEKMLQGRHCTCACASEQQKVQVNLGGDVYIPALKWQHLMGQPKDSLFVREAAKVIWGVKNLYNRSITGAPCRRYLYKEGGPFGGATEKRALTPTKMDALRSEPSSCTL</sequence>
<protein>
    <submittedName>
        <fullName evidence="1">Uncharacterized protein</fullName>
    </submittedName>
</protein>
<proteinExistence type="predicted"/>
<evidence type="ECO:0000313" key="2">
    <source>
        <dbReference type="Proteomes" id="UP000821845"/>
    </source>
</evidence>
<keyword evidence="2" id="KW-1185">Reference proteome</keyword>
<dbReference type="Proteomes" id="UP000821845">
    <property type="component" value="Chromosome 9"/>
</dbReference>
<gene>
    <name evidence="1" type="ORF">HPB50_021420</name>
</gene>
<comment type="caution">
    <text evidence="1">The sequence shown here is derived from an EMBL/GenBank/DDBJ whole genome shotgun (WGS) entry which is preliminary data.</text>
</comment>
<reference evidence="1" key="1">
    <citation type="submission" date="2020-05" db="EMBL/GenBank/DDBJ databases">
        <title>Large-scale comparative analyses of tick genomes elucidate their genetic diversity and vector capacities.</title>
        <authorList>
            <person name="Jia N."/>
            <person name="Wang J."/>
            <person name="Shi W."/>
            <person name="Du L."/>
            <person name="Sun Y."/>
            <person name="Zhan W."/>
            <person name="Jiang J."/>
            <person name="Wang Q."/>
            <person name="Zhang B."/>
            <person name="Ji P."/>
            <person name="Sakyi L.B."/>
            <person name="Cui X."/>
            <person name="Yuan T."/>
            <person name="Jiang B."/>
            <person name="Yang W."/>
            <person name="Lam T.T.-Y."/>
            <person name="Chang Q."/>
            <person name="Ding S."/>
            <person name="Wang X."/>
            <person name="Zhu J."/>
            <person name="Ruan X."/>
            <person name="Zhao L."/>
            <person name="Wei J."/>
            <person name="Que T."/>
            <person name="Du C."/>
            <person name="Cheng J."/>
            <person name="Dai P."/>
            <person name="Han X."/>
            <person name="Huang E."/>
            <person name="Gao Y."/>
            <person name="Liu J."/>
            <person name="Shao H."/>
            <person name="Ye R."/>
            <person name="Li L."/>
            <person name="Wei W."/>
            <person name="Wang X."/>
            <person name="Wang C."/>
            <person name="Yang T."/>
            <person name="Huo Q."/>
            <person name="Li W."/>
            <person name="Guo W."/>
            <person name="Chen H."/>
            <person name="Zhou L."/>
            <person name="Ni X."/>
            <person name="Tian J."/>
            <person name="Zhou Y."/>
            <person name="Sheng Y."/>
            <person name="Liu T."/>
            <person name="Pan Y."/>
            <person name="Xia L."/>
            <person name="Li J."/>
            <person name="Zhao F."/>
            <person name="Cao W."/>
        </authorList>
    </citation>
    <scope>NUCLEOTIDE SEQUENCE</scope>
    <source>
        <strain evidence="1">Hyas-2018</strain>
    </source>
</reference>
<organism evidence="1 2">
    <name type="scientific">Hyalomma asiaticum</name>
    <name type="common">Tick</name>
    <dbReference type="NCBI Taxonomy" id="266040"/>
    <lineage>
        <taxon>Eukaryota</taxon>
        <taxon>Metazoa</taxon>
        <taxon>Ecdysozoa</taxon>
        <taxon>Arthropoda</taxon>
        <taxon>Chelicerata</taxon>
        <taxon>Arachnida</taxon>
        <taxon>Acari</taxon>
        <taxon>Parasitiformes</taxon>
        <taxon>Ixodida</taxon>
        <taxon>Ixodoidea</taxon>
        <taxon>Ixodidae</taxon>
        <taxon>Hyalomminae</taxon>
        <taxon>Hyalomma</taxon>
    </lineage>
</organism>